<name>A0A7S1PQV2_ALECA</name>
<evidence type="ECO:0000313" key="2">
    <source>
        <dbReference type="EMBL" id="CAD9096841.1"/>
    </source>
</evidence>
<proteinExistence type="predicted"/>
<reference evidence="2" key="1">
    <citation type="submission" date="2021-01" db="EMBL/GenBank/DDBJ databases">
        <authorList>
            <person name="Corre E."/>
            <person name="Pelletier E."/>
            <person name="Niang G."/>
            <person name="Scheremetjew M."/>
            <person name="Finn R."/>
            <person name="Kale V."/>
            <person name="Holt S."/>
            <person name="Cochrane G."/>
            <person name="Meng A."/>
            <person name="Brown T."/>
            <person name="Cohen L."/>
        </authorList>
    </citation>
    <scope>NUCLEOTIDE SEQUENCE</scope>
    <source>
        <strain evidence="2">OF101</strain>
    </source>
</reference>
<dbReference type="InterPro" id="IPR035979">
    <property type="entry name" value="RBD_domain_sf"/>
</dbReference>
<dbReference type="Pfam" id="PF04059">
    <property type="entry name" value="RRM_2"/>
    <property type="match status" value="1"/>
</dbReference>
<dbReference type="InterPro" id="IPR007201">
    <property type="entry name" value="Mei2-like_Rrm_C"/>
</dbReference>
<accession>A0A7S1PQV2</accession>
<dbReference type="AlphaFoldDB" id="A0A7S1PQV2"/>
<feature type="domain" description="Mei2-like C-terminal RNA recognition motif" evidence="1">
    <location>
        <begin position="1"/>
        <end position="92"/>
    </location>
</feature>
<dbReference type="EMBL" id="HBGE01008990">
    <property type="protein sequence ID" value="CAD9096841.1"/>
    <property type="molecule type" value="Transcribed_RNA"/>
</dbReference>
<organism evidence="2">
    <name type="scientific">Alexandrium catenella</name>
    <name type="common">Red tide dinoflagellate</name>
    <name type="synonym">Gonyaulax catenella</name>
    <dbReference type="NCBI Taxonomy" id="2925"/>
    <lineage>
        <taxon>Eukaryota</taxon>
        <taxon>Sar</taxon>
        <taxon>Alveolata</taxon>
        <taxon>Dinophyceae</taxon>
        <taxon>Gonyaulacales</taxon>
        <taxon>Pyrocystaceae</taxon>
        <taxon>Alexandrium</taxon>
    </lineage>
</organism>
<gene>
    <name evidence="2" type="ORF">ACAT0790_LOCUS5460</name>
</gene>
<dbReference type="GO" id="GO:0003676">
    <property type="term" value="F:nucleic acid binding"/>
    <property type="evidence" value="ECO:0007669"/>
    <property type="project" value="InterPro"/>
</dbReference>
<evidence type="ECO:0000259" key="1">
    <source>
        <dbReference type="Pfam" id="PF04059"/>
    </source>
</evidence>
<protein>
    <recommendedName>
        <fullName evidence="1">Mei2-like C-terminal RNA recognition motif domain-containing protein</fullName>
    </recommendedName>
</protein>
<sequence>MIQNLPRHINQRQFLLEVDRSGFTGLYNYTHLPMAFDTGSNKGFAFINLVEPDVAQSFHSVFNGAFTFGNQSLEKALRVVKAEVQGFNANAAKALSKKTRRIRNSNFKPILAGNGANGSSAPALAGNSANGSSAPWA</sequence>
<dbReference type="SUPFAM" id="SSF54928">
    <property type="entry name" value="RNA-binding domain, RBD"/>
    <property type="match status" value="1"/>
</dbReference>